<dbReference type="Proteomes" id="UP001597169">
    <property type="component" value="Unassembled WGS sequence"/>
</dbReference>
<dbReference type="RefSeq" id="WP_251581975.1">
    <property type="nucleotide sequence ID" value="NZ_JBHTKX010000001.1"/>
</dbReference>
<sequence length="145" mass="16563">MKTKKKWFVLSSSLVLVLALGIWYVLSSHILLGWSTPSKQQEYYTGTIVEIVKENSIIDGDKVLHSIKLDTGDVLTVTKNTMFFEQISDVKRTESDFGVIQEGIEVEAWSRQVNNHMFEAFEITAISPFNKIGYRTQDHLYSLSL</sequence>
<organism evidence="1 2">
    <name type="scientific">Paenibacillus provencensis</name>
    <dbReference type="NCBI Taxonomy" id="441151"/>
    <lineage>
        <taxon>Bacteria</taxon>
        <taxon>Bacillati</taxon>
        <taxon>Bacillota</taxon>
        <taxon>Bacilli</taxon>
        <taxon>Bacillales</taxon>
        <taxon>Paenibacillaceae</taxon>
        <taxon>Paenibacillus</taxon>
    </lineage>
</organism>
<evidence type="ECO:0000313" key="1">
    <source>
        <dbReference type="EMBL" id="MFD1129053.1"/>
    </source>
</evidence>
<proteinExistence type="predicted"/>
<gene>
    <name evidence="1" type="ORF">ACFQ3J_12800</name>
</gene>
<protein>
    <submittedName>
        <fullName evidence="1">Uncharacterized protein</fullName>
    </submittedName>
</protein>
<reference evidence="2" key="1">
    <citation type="journal article" date="2019" name="Int. J. Syst. Evol. Microbiol.">
        <title>The Global Catalogue of Microorganisms (GCM) 10K type strain sequencing project: providing services to taxonomists for standard genome sequencing and annotation.</title>
        <authorList>
            <consortium name="The Broad Institute Genomics Platform"/>
            <consortium name="The Broad Institute Genome Sequencing Center for Infectious Disease"/>
            <person name="Wu L."/>
            <person name="Ma J."/>
        </authorList>
    </citation>
    <scope>NUCLEOTIDE SEQUENCE [LARGE SCALE GENOMIC DNA]</scope>
    <source>
        <strain evidence="2">CCUG 53519</strain>
    </source>
</reference>
<evidence type="ECO:0000313" key="2">
    <source>
        <dbReference type="Proteomes" id="UP001597169"/>
    </source>
</evidence>
<keyword evidence="2" id="KW-1185">Reference proteome</keyword>
<accession>A0ABW3PWZ8</accession>
<dbReference type="EMBL" id="JBHTKX010000001">
    <property type="protein sequence ID" value="MFD1129053.1"/>
    <property type="molecule type" value="Genomic_DNA"/>
</dbReference>
<comment type="caution">
    <text evidence="1">The sequence shown here is derived from an EMBL/GenBank/DDBJ whole genome shotgun (WGS) entry which is preliminary data.</text>
</comment>
<name>A0ABW3PWZ8_9BACL</name>